<proteinExistence type="predicted"/>
<dbReference type="AlphaFoldDB" id="A0A381SW80"/>
<accession>A0A381SW80</accession>
<reference evidence="1" key="1">
    <citation type="submission" date="2018-05" db="EMBL/GenBank/DDBJ databases">
        <authorList>
            <person name="Lanie J.A."/>
            <person name="Ng W.-L."/>
            <person name="Kazmierczak K.M."/>
            <person name="Andrzejewski T.M."/>
            <person name="Davidsen T.M."/>
            <person name="Wayne K.J."/>
            <person name="Tettelin H."/>
            <person name="Glass J.I."/>
            <person name="Rusch D."/>
            <person name="Podicherti R."/>
            <person name="Tsui H.-C.T."/>
            <person name="Winkler M.E."/>
        </authorList>
    </citation>
    <scope>NUCLEOTIDE SEQUENCE</scope>
</reference>
<evidence type="ECO:0000313" key="1">
    <source>
        <dbReference type="EMBL" id="SVA07561.1"/>
    </source>
</evidence>
<sequence length="62" mass="7104">MRAVQFEVAYWNPDRTALVTLRAVGAVIKRTIPPKTIINQTIIQSRGDIEARINQEVRRCLI</sequence>
<dbReference type="EMBL" id="UINC01003582">
    <property type="protein sequence ID" value="SVA07561.1"/>
    <property type="molecule type" value="Genomic_DNA"/>
</dbReference>
<organism evidence="1">
    <name type="scientific">marine metagenome</name>
    <dbReference type="NCBI Taxonomy" id="408172"/>
    <lineage>
        <taxon>unclassified sequences</taxon>
        <taxon>metagenomes</taxon>
        <taxon>ecological metagenomes</taxon>
    </lineage>
</organism>
<protein>
    <submittedName>
        <fullName evidence="1">Uncharacterized protein</fullName>
    </submittedName>
</protein>
<name>A0A381SW80_9ZZZZ</name>
<gene>
    <name evidence="1" type="ORF">METZ01_LOCUS60415</name>
</gene>